<protein>
    <submittedName>
        <fullName evidence="2">Uncharacterized protein</fullName>
    </submittedName>
</protein>
<keyword evidence="3" id="KW-1185">Reference proteome</keyword>
<evidence type="ECO:0000256" key="1">
    <source>
        <dbReference type="SAM" id="MobiDB-lite"/>
    </source>
</evidence>
<reference evidence="2 3" key="1">
    <citation type="journal article" date="2021" name="J. Biosci. Bioeng.">
        <title>Identification and characterization of a chc gene cluster responsible for the aromatization pathway of cyclohexanecarboxylate degradation in Sinomonas cyclohexanicum ATCC 51369.</title>
        <authorList>
            <person name="Yamamoto T."/>
            <person name="Hasegawa Y."/>
            <person name="Lau P.C.K."/>
            <person name="Iwaki H."/>
        </authorList>
    </citation>
    <scope>NUCLEOTIDE SEQUENCE [LARGE SCALE GENOMIC DNA]</scope>
    <source>
        <strain evidence="2 3">ATCC 51369</strain>
    </source>
</reference>
<evidence type="ECO:0000313" key="3">
    <source>
        <dbReference type="Proteomes" id="UP001319861"/>
    </source>
</evidence>
<sequence>MRSSSGAIPGSLRALASSTFALAVRWGILRAAAISEAARPGASRRAMGSGAAPPSDLTSSAVIQTRPASRRAWVASCPLECAHEQRGVLQGVRTGSVPDPDTARVLVPEGSELAQVGLIVIIVPLRNERFPVAVPPTCLKGIAVSGVVIEDSRLRRLGALGEEVPGGVIRHRFG</sequence>
<feature type="compositionally biased region" description="Low complexity" evidence="1">
    <location>
        <begin position="40"/>
        <end position="53"/>
    </location>
</feature>
<dbReference type="Proteomes" id="UP001319861">
    <property type="component" value="Chromosome"/>
</dbReference>
<dbReference type="EMBL" id="AP024525">
    <property type="protein sequence ID" value="BCT75885.1"/>
    <property type="molecule type" value="Genomic_DNA"/>
</dbReference>
<evidence type="ECO:0000313" key="2">
    <source>
        <dbReference type="EMBL" id="BCT75885.1"/>
    </source>
</evidence>
<organism evidence="2 3">
    <name type="scientific">Sinomonas cyclohexanicum</name>
    <name type="common">Corynebacterium cyclohexanicum</name>
    <dbReference type="NCBI Taxonomy" id="322009"/>
    <lineage>
        <taxon>Bacteria</taxon>
        <taxon>Bacillati</taxon>
        <taxon>Actinomycetota</taxon>
        <taxon>Actinomycetes</taxon>
        <taxon>Micrococcales</taxon>
        <taxon>Micrococcaceae</taxon>
        <taxon>Sinomonas</taxon>
    </lineage>
</organism>
<accession>A0ABN6FG80</accession>
<name>A0ABN6FG80_SINCY</name>
<proteinExistence type="predicted"/>
<gene>
    <name evidence="2" type="ORF">SCMU_17270</name>
</gene>
<feature type="region of interest" description="Disordered" evidence="1">
    <location>
        <begin position="40"/>
        <end position="60"/>
    </location>
</feature>